<organism evidence="1 2">
    <name type="scientific">Holothuria leucospilota</name>
    <name type="common">Black long sea cucumber</name>
    <name type="synonym">Mertensiothuria leucospilota</name>
    <dbReference type="NCBI Taxonomy" id="206669"/>
    <lineage>
        <taxon>Eukaryota</taxon>
        <taxon>Metazoa</taxon>
        <taxon>Echinodermata</taxon>
        <taxon>Eleutherozoa</taxon>
        <taxon>Echinozoa</taxon>
        <taxon>Holothuroidea</taxon>
        <taxon>Aspidochirotacea</taxon>
        <taxon>Aspidochirotida</taxon>
        <taxon>Holothuriidae</taxon>
        <taxon>Holothuria</taxon>
    </lineage>
</organism>
<gene>
    <name evidence="1" type="ORF">HOLleu_26269</name>
</gene>
<protein>
    <recommendedName>
        <fullName evidence="3">Reverse transcriptase domain-containing protein</fullName>
    </recommendedName>
</protein>
<reference evidence="1" key="1">
    <citation type="submission" date="2021-10" db="EMBL/GenBank/DDBJ databases">
        <title>Tropical sea cucumber genome reveals ecological adaptation and Cuvierian tubules defense mechanism.</title>
        <authorList>
            <person name="Chen T."/>
        </authorList>
    </citation>
    <scope>NUCLEOTIDE SEQUENCE</scope>
    <source>
        <strain evidence="1">Nanhai2018</strain>
        <tissue evidence="1">Muscle</tissue>
    </source>
</reference>
<evidence type="ECO:0000313" key="1">
    <source>
        <dbReference type="EMBL" id="KAJ8032679.1"/>
    </source>
</evidence>
<evidence type="ECO:0000313" key="2">
    <source>
        <dbReference type="Proteomes" id="UP001152320"/>
    </source>
</evidence>
<evidence type="ECO:0008006" key="3">
    <source>
        <dbReference type="Google" id="ProtNLM"/>
    </source>
</evidence>
<dbReference type="OrthoDB" id="6782675at2759"/>
<accession>A0A9Q1BU46</accession>
<dbReference type="Proteomes" id="UP001152320">
    <property type="component" value="Chromosome 12"/>
</dbReference>
<sequence length="54" mass="6117">MDFLDKFRKLGPLPKDAIIVTIDVVSLYPSVPHTDRLEALKIFLGCIGIFQMKL</sequence>
<keyword evidence="2" id="KW-1185">Reference proteome</keyword>
<dbReference type="EMBL" id="JAIZAY010000012">
    <property type="protein sequence ID" value="KAJ8032679.1"/>
    <property type="molecule type" value="Genomic_DNA"/>
</dbReference>
<comment type="caution">
    <text evidence="1">The sequence shown here is derived from an EMBL/GenBank/DDBJ whole genome shotgun (WGS) entry which is preliminary data.</text>
</comment>
<name>A0A9Q1BU46_HOLLE</name>
<proteinExistence type="predicted"/>
<dbReference type="AlphaFoldDB" id="A0A9Q1BU46"/>